<organism evidence="10 11">
    <name type="scientific">Jeotgalibacillus campisalis</name>
    <dbReference type="NCBI Taxonomy" id="220754"/>
    <lineage>
        <taxon>Bacteria</taxon>
        <taxon>Bacillati</taxon>
        <taxon>Bacillota</taxon>
        <taxon>Bacilli</taxon>
        <taxon>Bacillales</taxon>
        <taxon>Caryophanaceae</taxon>
        <taxon>Jeotgalibacillus</taxon>
    </lineage>
</organism>
<comment type="caution">
    <text evidence="10">The sequence shown here is derived from an EMBL/GenBank/DDBJ whole genome shotgun (WGS) entry which is preliminary data.</text>
</comment>
<dbReference type="SMART" id="SM00028">
    <property type="entry name" value="TPR"/>
    <property type="match status" value="2"/>
</dbReference>
<dbReference type="PANTHER" id="PTHR43731">
    <property type="entry name" value="RHOMBOID PROTEASE"/>
    <property type="match status" value="1"/>
</dbReference>
<reference evidence="10 11" key="1">
    <citation type="submission" date="2015-01" db="EMBL/GenBank/DDBJ databases">
        <title>Jeotgalibacillus campisalis genome sequencing.</title>
        <authorList>
            <person name="Goh K.M."/>
            <person name="Chan K.-G."/>
            <person name="Yaakop A.S."/>
            <person name="Ee R."/>
            <person name="Gan H.M."/>
            <person name="Chan C.S."/>
        </authorList>
    </citation>
    <scope>NUCLEOTIDE SEQUENCE [LARGE SCALE GENOMIC DNA]</scope>
    <source>
        <strain evidence="10 11">SF-57</strain>
    </source>
</reference>
<evidence type="ECO:0000256" key="2">
    <source>
        <dbReference type="ARBA" id="ARBA00009045"/>
    </source>
</evidence>
<feature type="transmembrane region" description="Helical" evidence="8">
    <location>
        <begin position="323"/>
        <end position="339"/>
    </location>
</feature>
<evidence type="ECO:0000256" key="6">
    <source>
        <dbReference type="ARBA" id="ARBA00023136"/>
    </source>
</evidence>
<name>A0A0C2VAM7_9BACL</name>
<keyword evidence="11" id="KW-1185">Reference proteome</keyword>
<feature type="transmembrane region" description="Helical" evidence="8">
    <location>
        <begin position="186"/>
        <end position="202"/>
    </location>
</feature>
<evidence type="ECO:0000313" key="11">
    <source>
        <dbReference type="Proteomes" id="UP000031972"/>
    </source>
</evidence>
<dbReference type="InterPro" id="IPR035952">
    <property type="entry name" value="Rhomboid-like_sf"/>
</dbReference>
<dbReference type="Gene3D" id="1.25.40.10">
    <property type="entry name" value="Tetratricopeptide repeat domain"/>
    <property type="match status" value="1"/>
</dbReference>
<evidence type="ECO:0000256" key="3">
    <source>
        <dbReference type="ARBA" id="ARBA00022692"/>
    </source>
</evidence>
<dbReference type="RefSeq" id="WP_041059309.1">
    <property type="nucleotide sequence ID" value="NZ_JXRR01000017.1"/>
</dbReference>
<protein>
    <submittedName>
        <fullName evidence="10">Rhomboid protease</fullName>
        <ecNumber evidence="10">3.4.21.105</ecNumber>
    </submittedName>
</protein>
<comment type="similarity">
    <text evidence="2">Belongs to the peptidase S54 family.</text>
</comment>
<evidence type="ECO:0000256" key="8">
    <source>
        <dbReference type="SAM" id="Phobius"/>
    </source>
</evidence>
<dbReference type="PANTHER" id="PTHR43731:SF14">
    <property type="entry name" value="PRESENILIN-ASSOCIATED RHOMBOID-LIKE PROTEIN, MITOCHONDRIAL"/>
    <property type="match status" value="1"/>
</dbReference>
<accession>A0A0C2VAM7</accession>
<feature type="transmembrane region" description="Helical" evidence="8">
    <location>
        <begin position="269"/>
        <end position="287"/>
    </location>
</feature>
<dbReference type="AlphaFoldDB" id="A0A0C2VAM7"/>
<gene>
    <name evidence="10" type="ORF">KR50_26670</name>
</gene>
<feature type="domain" description="Peptidase S54 rhomboid" evidence="9">
    <location>
        <begin position="228"/>
        <end position="361"/>
    </location>
</feature>
<dbReference type="PATRIC" id="fig|220754.4.peg.2683"/>
<dbReference type="OrthoDB" id="9813074at2"/>
<dbReference type="EC" id="3.4.21.105" evidence="10"/>
<dbReference type="GO" id="GO:0004252">
    <property type="term" value="F:serine-type endopeptidase activity"/>
    <property type="evidence" value="ECO:0007669"/>
    <property type="project" value="InterPro"/>
</dbReference>
<evidence type="ECO:0000256" key="4">
    <source>
        <dbReference type="ARBA" id="ARBA00022801"/>
    </source>
</evidence>
<dbReference type="SUPFAM" id="SSF144091">
    <property type="entry name" value="Rhomboid-like"/>
    <property type="match status" value="1"/>
</dbReference>
<keyword evidence="3 8" id="KW-0812">Transmembrane</keyword>
<dbReference type="InterPro" id="IPR019734">
    <property type="entry name" value="TPR_rpt"/>
</dbReference>
<proteinExistence type="inferred from homology"/>
<keyword evidence="10" id="KW-0645">Protease</keyword>
<dbReference type="Pfam" id="PF01694">
    <property type="entry name" value="Rhomboid"/>
    <property type="match status" value="1"/>
</dbReference>
<keyword evidence="6 8" id="KW-0472">Membrane</keyword>
<evidence type="ECO:0000256" key="7">
    <source>
        <dbReference type="PROSITE-ProRule" id="PRU00339"/>
    </source>
</evidence>
<sequence length="515" mass="58977">MNGKSYDVFWQAAHYLIVDQHYRLISLSPDHNELWLEREDNKGFEVVRLFHAEPALVNEFDRSAFLKNDFSSLAEKGERIRKQMKKRKLTIDNYLFYDELENNALETIESPSGENKRCSVRTILVNVDAESMDIENNRLLFRQEHVDHEFEHEMIERVRMLKTETLLWVKKQQSEEQQLFNVSKPIWSYIIAAIHLIMFYLLETNGGSTDTQVLIDFGAKYNPLINEGEWYRFFTPMFLHIGIFHLFMNTLALFYLGPFIERVYGRSRFLIIYFTAGFTGSLMSFVFSFTISAGASGAIFGCLGALLYFGLRHKKVFFRTMGSNVLIVIAINLSIGFALPGIDNAAHIGGLIGGFLAAGVVSLPNEKKAGKKVLYLITVLLWIIVSLYVGYNGAFVQMDPVSVNALAHERIKNGEFHSAYDHLSSLEKEGEATPETYFLLAYIQLNEKDYRAGSRNLEKAINGRSDFHEAHYNLALVQMELGDNKKALEHAKIAKSVQPDHEPYEKLVDELMKEN</sequence>
<evidence type="ECO:0000256" key="1">
    <source>
        <dbReference type="ARBA" id="ARBA00004141"/>
    </source>
</evidence>
<dbReference type="PROSITE" id="PS50005">
    <property type="entry name" value="TPR"/>
    <property type="match status" value="1"/>
</dbReference>
<comment type="subcellular location">
    <subcellularLocation>
        <location evidence="1">Membrane</location>
        <topology evidence="1">Multi-pass membrane protein</topology>
    </subcellularLocation>
</comment>
<evidence type="ECO:0000313" key="10">
    <source>
        <dbReference type="EMBL" id="KIL45992.1"/>
    </source>
</evidence>
<feature type="transmembrane region" description="Helical" evidence="8">
    <location>
        <begin position="293"/>
        <end position="311"/>
    </location>
</feature>
<keyword evidence="5 8" id="KW-1133">Transmembrane helix</keyword>
<feature type="transmembrane region" description="Helical" evidence="8">
    <location>
        <begin position="345"/>
        <end position="361"/>
    </location>
</feature>
<dbReference type="GO" id="GO:0016020">
    <property type="term" value="C:membrane"/>
    <property type="evidence" value="ECO:0007669"/>
    <property type="project" value="UniProtKB-SubCell"/>
</dbReference>
<feature type="transmembrane region" description="Helical" evidence="8">
    <location>
        <begin position="237"/>
        <end position="257"/>
    </location>
</feature>
<dbReference type="InterPro" id="IPR050925">
    <property type="entry name" value="Rhomboid_protease_S54"/>
</dbReference>
<keyword evidence="4 10" id="KW-0378">Hydrolase</keyword>
<feature type="transmembrane region" description="Helical" evidence="8">
    <location>
        <begin position="373"/>
        <end position="391"/>
    </location>
</feature>
<dbReference type="InterPro" id="IPR022764">
    <property type="entry name" value="Peptidase_S54_rhomboid_dom"/>
</dbReference>
<dbReference type="Gene3D" id="1.20.1540.10">
    <property type="entry name" value="Rhomboid-like"/>
    <property type="match status" value="1"/>
</dbReference>
<dbReference type="InterPro" id="IPR011990">
    <property type="entry name" value="TPR-like_helical_dom_sf"/>
</dbReference>
<dbReference type="Proteomes" id="UP000031972">
    <property type="component" value="Unassembled WGS sequence"/>
</dbReference>
<dbReference type="EMBL" id="JXRR01000017">
    <property type="protein sequence ID" value="KIL45992.1"/>
    <property type="molecule type" value="Genomic_DNA"/>
</dbReference>
<evidence type="ECO:0000256" key="5">
    <source>
        <dbReference type="ARBA" id="ARBA00022989"/>
    </source>
</evidence>
<dbReference type="GO" id="GO:0006508">
    <property type="term" value="P:proteolysis"/>
    <property type="evidence" value="ECO:0007669"/>
    <property type="project" value="UniProtKB-KW"/>
</dbReference>
<dbReference type="SUPFAM" id="SSF48452">
    <property type="entry name" value="TPR-like"/>
    <property type="match status" value="1"/>
</dbReference>
<feature type="repeat" description="TPR" evidence="7">
    <location>
        <begin position="468"/>
        <end position="501"/>
    </location>
</feature>
<keyword evidence="7" id="KW-0802">TPR repeat</keyword>
<evidence type="ECO:0000259" key="9">
    <source>
        <dbReference type="Pfam" id="PF01694"/>
    </source>
</evidence>